<organism evidence="2 3">
    <name type="scientific">Vitis vinifera</name>
    <name type="common">Grape</name>
    <dbReference type="NCBI Taxonomy" id="29760"/>
    <lineage>
        <taxon>Eukaryota</taxon>
        <taxon>Viridiplantae</taxon>
        <taxon>Streptophyta</taxon>
        <taxon>Embryophyta</taxon>
        <taxon>Tracheophyta</taxon>
        <taxon>Spermatophyta</taxon>
        <taxon>Magnoliopsida</taxon>
        <taxon>eudicotyledons</taxon>
        <taxon>Gunneridae</taxon>
        <taxon>Pentapetalae</taxon>
        <taxon>rosids</taxon>
        <taxon>Vitales</taxon>
        <taxon>Vitaceae</taxon>
        <taxon>Viteae</taxon>
        <taxon>Vitis</taxon>
    </lineage>
</organism>
<dbReference type="GO" id="GO:0006355">
    <property type="term" value="P:regulation of DNA-templated transcription"/>
    <property type="evidence" value="ECO:0007669"/>
    <property type="project" value="InterPro"/>
</dbReference>
<dbReference type="AlphaFoldDB" id="A0A438IAW9"/>
<evidence type="ECO:0000259" key="1">
    <source>
        <dbReference type="Pfam" id="PF13872"/>
    </source>
</evidence>
<dbReference type="EMBL" id="QGNW01000126">
    <property type="protein sequence ID" value="RVW93809.1"/>
    <property type="molecule type" value="Genomic_DNA"/>
</dbReference>
<dbReference type="PANTHER" id="PTHR12706">
    <property type="entry name" value="STRAWBERRY NOTCH-RELATED"/>
    <property type="match status" value="1"/>
</dbReference>
<name>A0A438IAW9_VITVI</name>
<evidence type="ECO:0000313" key="2">
    <source>
        <dbReference type="EMBL" id="RVW93809.1"/>
    </source>
</evidence>
<feature type="domain" description="Strawberry notch AAA" evidence="1">
    <location>
        <begin position="5"/>
        <end position="52"/>
    </location>
</feature>
<reference evidence="2 3" key="1">
    <citation type="journal article" date="2018" name="PLoS Genet.">
        <title>Population sequencing reveals clonal diversity and ancestral inbreeding in the grapevine cultivar Chardonnay.</title>
        <authorList>
            <person name="Roach M.J."/>
            <person name="Johnson D.L."/>
            <person name="Bohlmann J."/>
            <person name="van Vuuren H.J."/>
            <person name="Jones S.J."/>
            <person name="Pretorius I.S."/>
            <person name="Schmidt S.A."/>
            <person name="Borneman A.R."/>
        </authorList>
    </citation>
    <scope>NUCLEOTIDE SEQUENCE [LARGE SCALE GENOMIC DNA]</scope>
    <source>
        <strain evidence="3">cv. Chardonnay</strain>
        <tissue evidence="2">Leaf</tissue>
    </source>
</reference>
<proteinExistence type="predicted"/>
<accession>A0A438IAW9</accession>
<comment type="caution">
    <text evidence="2">The sequence shown here is derived from an EMBL/GenBank/DDBJ whole genome shotgun (WGS) entry which is preliminary data.</text>
</comment>
<evidence type="ECO:0000313" key="3">
    <source>
        <dbReference type="Proteomes" id="UP000288805"/>
    </source>
</evidence>
<dbReference type="Proteomes" id="UP000288805">
    <property type="component" value="Unassembled WGS sequence"/>
</dbReference>
<gene>
    <name evidence="2" type="primary">FGT1_4</name>
    <name evidence="2" type="ORF">CK203_028221</name>
</gene>
<dbReference type="InterPro" id="IPR026741">
    <property type="entry name" value="SNO"/>
</dbReference>
<sequence>MLYAGALDKGGVGALELVAMDMKARGMYVCRTLSYKGAEFETVEAPLEGQMTEDCGGSIC</sequence>
<dbReference type="InterPro" id="IPR039187">
    <property type="entry name" value="SNO_AAA"/>
</dbReference>
<dbReference type="PANTHER" id="PTHR12706:SF13">
    <property type="entry name" value="PROTEIN FORGETTER 1"/>
    <property type="match status" value="1"/>
</dbReference>
<protein>
    <submittedName>
        <fullName evidence="2">Protein FORGETTER 1</fullName>
    </submittedName>
</protein>
<dbReference type="Pfam" id="PF13872">
    <property type="entry name" value="AAA_34"/>
    <property type="match status" value="1"/>
</dbReference>